<dbReference type="PANTHER" id="PTHR34039:SF1">
    <property type="entry name" value="UPF0102 PROTEIN YRAN"/>
    <property type="match status" value="1"/>
</dbReference>
<dbReference type="InterPro" id="IPR011335">
    <property type="entry name" value="Restrct_endonuc-II-like"/>
</dbReference>
<dbReference type="NCBIfam" id="NF009154">
    <property type="entry name" value="PRK12497.3-3"/>
    <property type="match status" value="1"/>
</dbReference>
<comment type="similarity">
    <text evidence="1 2">Belongs to the UPF0102 family.</text>
</comment>
<name>A0ABT6C4U6_9MICO</name>
<proteinExistence type="inferred from homology"/>
<evidence type="ECO:0000313" key="4">
    <source>
        <dbReference type="Proteomes" id="UP001528912"/>
    </source>
</evidence>
<protein>
    <recommendedName>
        <fullName evidence="2">UPF0102 protein P4R38_06155</fullName>
    </recommendedName>
</protein>
<dbReference type="InterPro" id="IPR003509">
    <property type="entry name" value="UPF0102_YraN-like"/>
</dbReference>
<dbReference type="PANTHER" id="PTHR34039">
    <property type="entry name" value="UPF0102 PROTEIN YRAN"/>
    <property type="match status" value="1"/>
</dbReference>
<sequence length="128" mass="13874">MATQTGSGAPRQAVGRYGEAVAARFLQDKGLQVLDRNWRCAAGEIDIVAYDEASRCVVIVEVKTRRSSTYGSPVEAVTWSKATRLRRLAAAWLHANDAHPDAVRIDVIGVVRPPRGAAQITHLQDVAP</sequence>
<dbReference type="NCBIfam" id="TIGR00252">
    <property type="entry name" value="YraN family protein"/>
    <property type="match status" value="1"/>
</dbReference>
<organism evidence="3 4">
    <name type="scientific">Luteipulveratus flavus</name>
    <dbReference type="NCBI Taxonomy" id="3031728"/>
    <lineage>
        <taxon>Bacteria</taxon>
        <taxon>Bacillati</taxon>
        <taxon>Actinomycetota</taxon>
        <taxon>Actinomycetes</taxon>
        <taxon>Micrococcales</taxon>
        <taxon>Dermacoccaceae</taxon>
        <taxon>Luteipulveratus</taxon>
    </lineage>
</organism>
<dbReference type="CDD" id="cd20736">
    <property type="entry name" value="PoNe_Nuclease"/>
    <property type="match status" value="1"/>
</dbReference>
<comment type="caution">
    <text evidence="3">The sequence shown here is derived from an EMBL/GenBank/DDBJ whole genome shotgun (WGS) entry which is preliminary data.</text>
</comment>
<dbReference type="Gene3D" id="3.40.1350.10">
    <property type="match status" value="1"/>
</dbReference>
<dbReference type="SUPFAM" id="SSF52980">
    <property type="entry name" value="Restriction endonuclease-like"/>
    <property type="match status" value="1"/>
</dbReference>
<evidence type="ECO:0000313" key="3">
    <source>
        <dbReference type="EMBL" id="MDF8263820.1"/>
    </source>
</evidence>
<accession>A0ABT6C4U6</accession>
<dbReference type="Pfam" id="PF02021">
    <property type="entry name" value="UPF0102"/>
    <property type="match status" value="1"/>
</dbReference>
<evidence type="ECO:0000256" key="1">
    <source>
        <dbReference type="ARBA" id="ARBA00006738"/>
    </source>
</evidence>
<dbReference type="Proteomes" id="UP001528912">
    <property type="component" value="Unassembled WGS sequence"/>
</dbReference>
<reference evidence="3 4" key="1">
    <citation type="submission" date="2023-03" db="EMBL/GenBank/DDBJ databases">
        <title>YIM 133296 draft genome.</title>
        <authorList>
            <person name="Xiong L."/>
        </authorList>
    </citation>
    <scope>NUCLEOTIDE SEQUENCE [LARGE SCALE GENOMIC DNA]</scope>
    <source>
        <strain evidence="3 4">YIM 133296</strain>
    </source>
</reference>
<gene>
    <name evidence="3" type="ORF">P4R38_06155</name>
</gene>
<evidence type="ECO:0000256" key="2">
    <source>
        <dbReference type="HAMAP-Rule" id="MF_00048"/>
    </source>
</evidence>
<dbReference type="EMBL" id="JAROAV010000021">
    <property type="protein sequence ID" value="MDF8263820.1"/>
    <property type="molecule type" value="Genomic_DNA"/>
</dbReference>
<dbReference type="RefSeq" id="WP_277191462.1">
    <property type="nucleotide sequence ID" value="NZ_JAROAV010000021.1"/>
</dbReference>
<keyword evidence="4" id="KW-1185">Reference proteome</keyword>
<dbReference type="InterPro" id="IPR011856">
    <property type="entry name" value="tRNA_endonuc-like_dom_sf"/>
</dbReference>
<dbReference type="HAMAP" id="MF_00048">
    <property type="entry name" value="UPF0102"/>
    <property type="match status" value="1"/>
</dbReference>
<dbReference type="NCBIfam" id="NF009150">
    <property type="entry name" value="PRK12497.1-3"/>
    <property type="match status" value="1"/>
</dbReference>